<proteinExistence type="predicted"/>
<dbReference type="AlphaFoldDB" id="A0A6H1Z5Z3"/>
<protein>
    <recommendedName>
        <fullName evidence="3">Tail protein</fullName>
    </recommendedName>
</protein>
<sequence>MANEIKLKNIAPANFTITLAGLASGSARASASVDNSITDYPVAIVDLKIVSGAVAPTAGTLYEVYLLRHNGTIGDDGWVGTDSVIIIENAPMLGTIVVTATAAKAFTGKFDTSNFILGSTWGIAVKNASGQALSATEADHIKSYRYHIPEIQ</sequence>
<accession>A0A6H1Z5Z3</accession>
<evidence type="ECO:0000313" key="2">
    <source>
        <dbReference type="EMBL" id="QJB04963.1"/>
    </source>
</evidence>
<gene>
    <name evidence="1" type="ORF">MM171A00247_0027</name>
    <name evidence="2" type="ORF">MM171B00144_0002</name>
</gene>
<dbReference type="EMBL" id="MT143893">
    <property type="protein sequence ID" value="QJB04963.1"/>
    <property type="molecule type" value="Genomic_DNA"/>
</dbReference>
<evidence type="ECO:0008006" key="3">
    <source>
        <dbReference type="Google" id="ProtNLM"/>
    </source>
</evidence>
<organism evidence="1">
    <name type="scientific">viral metagenome</name>
    <dbReference type="NCBI Taxonomy" id="1070528"/>
    <lineage>
        <taxon>unclassified sequences</taxon>
        <taxon>metagenomes</taxon>
        <taxon>organismal metagenomes</taxon>
    </lineage>
</organism>
<evidence type="ECO:0000313" key="1">
    <source>
        <dbReference type="EMBL" id="QJA43313.1"/>
    </source>
</evidence>
<dbReference type="EMBL" id="MT143700">
    <property type="protein sequence ID" value="QJA43313.1"/>
    <property type="molecule type" value="Genomic_DNA"/>
</dbReference>
<reference evidence="1" key="1">
    <citation type="submission" date="2020-03" db="EMBL/GenBank/DDBJ databases">
        <title>The deep terrestrial virosphere.</title>
        <authorList>
            <person name="Holmfeldt K."/>
            <person name="Nilsson E."/>
            <person name="Simone D."/>
            <person name="Lopez-Fernandez M."/>
            <person name="Wu X."/>
            <person name="de Brujin I."/>
            <person name="Lundin D."/>
            <person name="Andersson A."/>
            <person name="Bertilsson S."/>
            <person name="Dopson M."/>
        </authorList>
    </citation>
    <scope>NUCLEOTIDE SEQUENCE</scope>
    <source>
        <strain evidence="1">MM171A00247</strain>
        <strain evidence="2">MM171B00144</strain>
    </source>
</reference>
<name>A0A6H1Z5Z3_9ZZZZ</name>